<name>A0A423MS26_PSEFL</name>
<accession>A0A423MS26</accession>
<evidence type="ECO:0000313" key="1">
    <source>
        <dbReference type="EMBL" id="RON88070.1"/>
    </source>
</evidence>
<organism evidence="1 2">
    <name type="scientific">Pseudomonas fluorescens</name>
    <dbReference type="NCBI Taxonomy" id="294"/>
    <lineage>
        <taxon>Bacteria</taxon>
        <taxon>Pseudomonadati</taxon>
        <taxon>Pseudomonadota</taxon>
        <taxon>Gammaproteobacteria</taxon>
        <taxon>Pseudomonadales</taxon>
        <taxon>Pseudomonadaceae</taxon>
        <taxon>Pseudomonas</taxon>
    </lineage>
</organism>
<dbReference type="Proteomes" id="UP000283650">
    <property type="component" value="Unassembled WGS sequence"/>
</dbReference>
<gene>
    <name evidence="1" type="ORF">BK672_28215</name>
</gene>
<dbReference type="AlphaFoldDB" id="A0A423MS26"/>
<evidence type="ECO:0000313" key="2">
    <source>
        <dbReference type="Proteomes" id="UP000283650"/>
    </source>
</evidence>
<protein>
    <submittedName>
        <fullName evidence="1">Uncharacterized protein</fullName>
    </submittedName>
</protein>
<reference evidence="1 2" key="1">
    <citation type="submission" date="2016-10" db="EMBL/GenBank/DDBJ databases">
        <title>Comparative genome analysis of multiple Pseudomonas spp. focuses on biocontrol and plant growth promoting traits.</title>
        <authorList>
            <person name="Tao X.-Y."/>
            <person name="Taylor C.G."/>
        </authorList>
    </citation>
    <scope>NUCLEOTIDE SEQUENCE [LARGE SCALE GENOMIC DNA]</scope>
    <source>
        <strain evidence="1 2">2F9</strain>
    </source>
</reference>
<sequence length="79" mass="7911">MLAFLDGALAVGTIAFSIGHGTDSLGGGCLELEGQAVITSVEAAGDLGGVGDLGAYPLLRVLPLAVSLLQRLTFPDAEK</sequence>
<dbReference type="EMBL" id="MOBY01000033">
    <property type="protein sequence ID" value="RON88070.1"/>
    <property type="molecule type" value="Genomic_DNA"/>
</dbReference>
<proteinExistence type="predicted"/>
<comment type="caution">
    <text evidence="1">The sequence shown here is derived from an EMBL/GenBank/DDBJ whole genome shotgun (WGS) entry which is preliminary data.</text>
</comment>